<dbReference type="SUPFAM" id="SSF54373">
    <property type="entry name" value="FAD-linked reductases, C-terminal domain"/>
    <property type="match status" value="1"/>
</dbReference>
<evidence type="ECO:0000313" key="7">
    <source>
        <dbReference type="EMBL" id="EGU88215.1"/>
    </source>
</evidence>
<dbReference type="EMBL" id="AFQF01000466">
    <property type="protein sequence ID" value="EGU88215.1"/>
    <property type="molecule type" value="Genomic_DNA"/>
</dbReference>
<reference evidence="7" key="1">
    <citation type="journal article" date="2012" name="Mol. Plant Microbe Interact.">
        <title>A highly conserved effector in Fusarium oxysporum is required for full virulence on Arabidopsis.</title>
        <authorList>
            <person name="Thatcher L.F."/>
            <person name="Gardiner D.M."/>
            <person name="Kazan K."/>
            <person name="Manners J."/>
        </authorList>
    </citation>
    <scope>NUCLEOTIDE SEQUENCE [LARGE SCALE GENOMIC DNA]</scope>
    <source>
        <strain evidence="7">Fo5176</strain>
    </source>
</reference>
<comment type="similarity">
    <text evidence="2">Belongs to the GMC oxidoreductase family.</text>
</comment>
<gene>
    <name evidence="7" type="ORF">FOXB_01265</name>
</gene>
<sequence length="221" mass="24511">MFPRANTSSRPLGQCSTWCRLLGQIEYIFDLGNWNPNFQGEEGKKYGTMLQILQYPFSVGSIHIRPSDHATAEDSPAIDPKYYRGPHGNLDMEAMKQCLQFVDKIVHTAPLSNIIRSSASPSAAVIKDDKRLGEWITLNTITDWHPVGTCAMGGRAGIEGGVVDERLRVYGVHGLRVVDASVTIHNPSFGITPLSASKIKKPPPKINNFTYTEFDQIDRNP</sequence>
<evidence type="ECO:0000256" key="5">
    <source>
        <dbReference type="ARBA" id="ARBA00023002"/>
    </source>
</evidence>
<feature type="domain" description="Glucose-methanol-choline oxidoreductase C-terminal" evidence="6">
    <location>
        <begin position="56"/>
        <end position="188"/>
    </location>
</feature>
<evidence type="ECO:0000256" key="3">
    <source>
        <dbReference type="ARBA" id="ARBA00022630"/>
    </source>
</evidence>
<dbReference type="InterPro" id="IPR012132">
    <property type="entry name" value="GMC_OxRdtase"/>
</dbReference>
<dbReference type="Pfam" id="PF05199">
    <property type="entry name" value="GMC_oxred_C"/>
    <property type="match status" value="1"/>
</dbReference>
<comment type="caution">
    <text evidence="7">The sequence shown here is derived from an EMBL/GenBank/DDBJ whole genome shotgun (WGS) entry which is preliminary data.</text>
</comment>
<proteinExistence type="inferred from homology"/>
<protein>
    <recommendedName>
        <fullName evidence="6">Glucose-methanol-choline oxidoreductase C-terminal domain-containing protein</fullName>
    </recommendedName>
</protein>
<dbReference type="GO" id="GO:0050660">
    <property type="term" value="F:flavin adenine dinucleotide binding"/>
    <property type="evidence" value="ECO:0007669"/>
    <property type="project" value="InterPro"/>
</dbReference>
<dbReference type="Gene3D" id="3.30.560.10">
    <property type="entry name" value="Glucose Oxidase, domain 3"/>
    <property type="match status" value="1"/>
</dbReference>
<dbReference type="InterPro" id="IPR036188">
    <property type="entry name" value="FAD/NAD-bd_sf"/>
</dbReference>
<keyword evidence="5" id="KW-0560">Oxidoreductase</keyword>
<keyword evidence="3" id="KW-0285">Flavoprotein</keyword>
<evidence type="ECO:0000256" key="1">
    <source>
        <dbReference type="ARBA" id="ARBA00001974"/>
    </source>
</evidence>
<dbReference type="AlphaFoldDB" id="F9F4E0"/>
<evidence type="ECO:0000259" key="6">
    <source>
        <dbReference type="Pfam" id="PF05199"/>
    </source>
</evidence>
<keyword evidence="4" id="KW-0274">FAD</keyword>
<dbReference type="SUPFAM" id="SSF51905">
    <property type="entry name" value="FAD/NAD(P)-binding domain"/>
    <property type="match status" value="1"/>
</dbReference>
<comment type="cofactor">
    <cofactor evidence="1">
        <name>FAD</name>
        <dbReference type="ChEBI" id="CHEBI:57692"/>
    </cofactor>
</comment>
<evidence type="ECO:0000256" key="2">
    <source>
        <dbReference type="ARBA" id="ARBA00010790"/>
    </source>
</evidence>
<evidence type="ECO:0000256" key="4">
    <source>
        <dbReference type="ARBA" id="ARBA00022827"/>
    </source>
</evidence>
<organism evidence="7">
    <name type="scientific">Fusarium oxysporum (strain Fo5176)</name>
    <name type="common">Fusarium vascular wilt</name>
    <dbReference type="NCBI Taxonomy" id="660025"/>
    <lineage>
        <taxon>Eukaryota</taxon>
        <taxon>Fungi</taxon>
        <taxon>Dikarya</taxon>
        <taxon>Ascomycota</taxon>
        <taxon>Pezizomycotina</taxon>
        <taxon>Sordariomycetes</taxon>
        <taxon>Hypocreomycetidae</taxon>
        <taxon>Hypocreales</taxon>
        <taxon>Nectriaceae</taxon>
        <taxon>Fusarium</taxon>
        <taxon>Fusarium oxysporum species complex</taxon>
    </lineage>
</organism>
<dbReference type="GO" id="GO:0016614">
    <property type="term" value="F:oxidoreductase activity, acting on CH-OH group of donors"/>
    <property type="evidence" value="ECO:0007669"/>
    <property type="project" value="InterPro"/>
</dbReference>
<accession>F9F4E0</accession>
<dbReference type="STRING" id="660025.F9F4E0"/>
<dbReference type="PANTHER" id="PTHR11552:SF201">
    <property type="entry name" value="GLUCOSE-METHANOL-CHOLINE OXIDOREDUCTASE N-TERMINAL DOMAIN-CONTAINING PROTEIN"/>
    <property type="match status" value="1"/>
</dbReference>
<dbReference type="InterPro" id="IPR007867">
    <property type="entry name" value="GMC_OxRtase_C"/>
</dbReference>
<name>F9F4E0_FUSOF</name>
<dbReference type="PANTHER" id="PTHR11552">
    <property type="entry name" value="GLUCOSE-METHANOL-CHOLINE GMC OXIDOREDUCTASE"/>
    <property type="match status" value="1"/>
</dbReference>
<dbReference type="Gene3D" id="3.50.50.60">
    <property type="entry name" value="FAD/NAD(P)-binding domain"/>
    <property type="match status" value="1"/>
</dbReference>